<dbReference type="EMBL" id="MLJW01008845">
    <property type="protein sequence ID" value="OIQ63624.1"/>
    <property type="molecule type" value="Genomic_DNA"/>
</dbReference>
<sequence>MGDVCPDNSGKAVMRIKHHQDRYADGARTNRRQCHKRSERHAENNCCSSPPPRPKRNGRAAHEALNSLTKTYAHRCEH</sequence>
<comment type="caution">
    <text evidence="2">The sequence shown here is derived from an EMBL/GenBank/DDBJ whole genome shotgun (WGS) entry which is preliminary data.</text>
</comment>
<feature type="region of interest" description="Disordered" evidence="1">
    <location>
        <begin position="1"/>
        <end position="59"/>
    </location>
</feature>
<feature type="compositionally biased region" description="Basic residues" evidence="1">
    <location>
        <begin position="29"/>
        <end position="39"/>
    </location>
</feature>
<evidence type="ECO:0000313" key="2">
    <source>
        <dbReference type="EMBL" id="OIQ63624.1"/>
    </source>
</evidence>
<organism evidence="2">
    <name type="scientific">mine drainage metagenome</name>
    <dbReference type="NCBI Taxonomy" id="410659"/>
    <lineage>
        <taxon>unclassified sequences</taxon>
        <taxon>metagenomes</taxon>
        <taxon>ecological metagenomes</taxon>
    </lineage>
</organism>
<evidence type="ECO:0000256" key="1">
    <source>
        <dbReference type="SAM" id="MobiDB-lite"/>
    </source>
</evidence>
<accession>A0A1J5NZE8</accession>
<name>A0A1J5NZE8_9ZZZZ</name>
<gene>
    <name evidence="2" type="ORF">GALL_548350</name>
</gene>
<protein>
    <submittedName>
        <fullName evidence="2">Uncharacterized protein</fullName>
    </submittedName>
</protein>
<reference evidence="2" key="1">
    <citation type="submission" date="2016-10" db="EMBL/GenBank/DDBJ databases">
        <title>Sequence of Gallionella enrichment culture.</title>
        <authorList>
            <person name="Poehlein A."/>
            <person name="Muehling M."/>
            <person name="Daniel R."/>
        </authorList>
    </citation>
    <scope>NUCLEOTIDE SEQUENCE</scope>
</reference>
<proteinExistence type="predicted"/>
<dbReference type="AlphaFoldDB" id="A0A1J5NZE8"/>